<organism evidence="1 2">
    <name type="scientific">Myroides odoratimimus</name>
    <dbReference type="NCBI Taxonomy" id="76832"/>
    <lineage>
        <taxon>Bacteria</taxon>
        <taxon>Pseudomonadati</taxon>
        <taxon>Bacteroidota</taxon>
        <taxon>Flavobacteriia</taxon>
        <taxon>Flavobacteriales</taxon>
        <taxon>Flavobacteriaceae</taxon>
        <taxon>Myroides</taxon>
    </lineage>
</organism>
<reference evidence="1 2" key="1">
    <citation type="journal article" date="2016" name="J. Zhejiang Univ. Sci. B">
        <title>Antibiotic resistance mechanisms of Myroides sp.</title>
        <authorList>
            <person name="Hu S."/>
            <person name="Yuan S."/>
            <person name="Qu H."/>
            <person name="Jiang T."/>
            <person name="Zhou Y."/>
            <person name="Wang M."/>
            <person name="Ming D."/>
        </authorList>
    </citation>
    <scope>NUCLEOTIDE SEQUENCE [LARGE SCALE GENOMIC DNA]</scope>
    <source>
        <strain evidence="1 2">PR63039</strain>
    </source>
</reference>
<evidence type="ECO:0000313" key="1">
    <source>
        <dbReference type="EMBL" id="ALU27568.1"/>
    </source>
</evidence>
<dbReference type="RefSeq" id="WP_006264233.1">
    <property type="nucleotide sequence ID" value="NZ_BCMQ01000011.1"/>
</dbReference>
<sequence>MKTLTTDQIQALHTFVKKHYVEYYDIELELVDHLANGIESQWREDGSLPFETALDREFKKFGIFGFSDVVDSKIKLATNSYLKQMYKVLLSFFTIPKIIVSLAIFLLSFAIGLTLPNYYLEIFIITSFILLLGFIGMGIRWQIELKKINKESNKKWYLTRVATMALGGPIILVIAPSFNLINLLQNYISSISFLILTSFLITLLILWVYISLFVFIPFMRKEIHHSIQRHQLT</sequence>
<evidence type="ECO:0000313" key="2">
    <source>
        <dbReference type="Proteomes" id="UP000069030"/>
    </source>
</evidence>
<accession>A0A0S7EAX5</accession>
<dbReference type="KEGG" id="mod:AS202_16080"/>
<name>A0A0S7EAX5_9FLAO</name>
<dbReference type="AlphaFoldDB" id="A0A0S7EAX5"/>
<dbReference type="EMBL" id="CP013690">
    <property type="protein sequence ID" value="ALU27568.1"/>
    <property type="molecule type" value="Genomic_DNA"/>
</dbReference>
<dbReference type="Proteomes" id="UP000069030">
    <property type="component" value="Chromosome"/>
</dbReference>
<protein>
    <submittedName>
        <fullName evidence="1">Uncharacterized protein</fullName>
    </submittedName>
</protein>
<proteinExistence type="predicted"/>
<gene>
    <name evidence="1" type="ORF">AS202_16080</name>
</gene>
<dbReference type="eggNOG" id="ENOG502ZFYJ">
    <property type="taxonomic scope" value="Bacteria"/>
</dbReference>